<dbReference type="EMBL" id="ACSJ01000007">
    <property type="protein sequence ID" value="EES91465.1"/>
    <property type="molecule type" value="Genomic_DNA"/>
</dbReference>
<dbReference type="PANTHER" id="PTHR43584:SF5">
    <property type="entry name" value="PROTEIN LICC"/>
    <property type="match status" value="1"/>
</dbReference>
<gene>
    <name evidence="4" type="ORF">CLG_B1167</name>
</gene>
<comment type="caution">
    <text evidence="4">The sequence shown here is derived from an EMBL/GenBank/DDBJ whole genome shotgun (WGS) entry which is preliminary data.</text>
</comment>
<evidence type="ECO:0000256" key="1">
    <source>
        <dbReference type="ARBA" id="ARBA00022679"/>
    </source>
</evidence>
<dbReference type="SUPFAM" id="SSF53448">
    <property type="entry name" value="Nucleotide-diphospho-sugar transferases"/>
    <property type="match status" value="1"/>
</dbReference>
<dbReference type="InterPro" id="IPR050065">
    <property type="entry name" value="GlmU-like"/>
</dbReference>
<dbReference type="PANTHER" id="PTHR43584">
    <property type="entry name" value="NUCLEOTIDYL TRANSFERASE"/>
    <property type="match status" value="1"/>
</dbReference>
<protein>
    <submittedName>
        <fullName evidence="4">Choline-phosphate cytidylyltransferase</fullName>
    </submittedName>
</protein>
<keyword evidence="1" id="KW-0808">Transferase</keyword>
<evidence type="ECO:0000313" key="5">
    <source>
        <dbReference type="Proteomes" id="UP000006160"/>
    </source>
</evidence>
<dbReference type="AlphaFoldDB" id="A0A9P2LLF6"/>
<dbReference type="RefSeq" id="WP_003376313.1">
    <property type="nucleotide sequence ID" value="NZ_ACSJ01000007.1"/>
</dbReference>
<dbReference type="Pfam" id="PF00483">
    <property type="entry name" value="NTP_transferase"/>
    <property type="match status" value="1"/>
</dbReference>
<organism evidence="4 5">
    <name type="scientific">Clostridium botulinum D str. 1873</name>
    <dbReference type="NCBI Taxonomy" id="592027"/>
    <lineage>
        <taxon>Bacteria</taxon>
        <taxon>Bacillati</taxon>
        <taxon>Bacillota</taxon>
        <taxon>Clostridia</taxon>
        <taxon>Eubacteriales</taxon>
        <taxon>Clostridiaceae</taxon>
        <taxon>Clostridium</taxon>
    </lineage>
</organism>
<dbReference type="Proteomes" id="UP000006160">
    <property type="component" value="Unassembled WGS sequence"/>
</dbReference>
<dbReference type="GeneID" id="66319877"/>
<keyword evidence="2 4" id="KW-0548">Nucleotidyltransferase</keyword>
<name>A0A9P2LLF6_CLOBO</name>
<dbReference type="PIRSF" id="PIRSF037382">
    <property type="entry name" value="CCT_LicC"/>
    <property type="match status" value="1"/>
</dbReference>
<feature type="domain" description="Nucleotidyl transferase" evidence="3">
    <location>
        <begin position="2"/>
        <end position="191"/>
    </location>
</feature>
<proteinExistence type="predicted"/>
<dbReference type="Gene3D" id="3.90.550.10">
    <property type="entry name" value="Spore Coat Polysaccharide Biosynthesis Protein SpsA, Chain A"/>
    <property type="match status" value="1"/>
</dbReference>
<evidence type="ECO:0000256" key="2">
    <source>
        <dbReference type="ARBA" id="ARBA00022695"/>
    </source>
</evidence>
<dbReference type="InterPro" id="IPR005835">
    <property type="entry name" value="NTP_transferase_dom"/>
</dbReference>
<dbReference type="GO" id="GO:0016779">
    <property type="term" value="F:nucleotidyltransferase activity"/>
    <property type="evidence" value="ECO:0007669"/>
    <property type="project" value="UniProtKB-KW"/>
</dbReference>
<dbReference type="InterPro" id="IPR029044">
    <property type="entry name" value="Nucleotide-diphossugar_trans"/>
</dbReference>
<evidence type="ECO:0000313" key="4">
    <source>
        <dbReference type="EMBL" id="EES91465.1"/>
    </source>
</evidence>
<evidence type="ECO:0000259" key="3">
    <source>
        <dbReference type="Pfam" id="PF00483"/>
    </source>
</evidence>
<accession>A0A9P2LLF6</accession>
<dbReference type="InterPro" id="IPR017189">
    <property type="entry name" value="CTP-phospocholine_CTT"/>
</dbReference>
<dbReference type="CDD" id="cd02523">
    <property type="entry name" value="PC_cytidylyltransferase"/>
    <property type="match status" value="1"/>
</dbReference>
<reference evidence="4 5" key="1">
    <citation type="submission" date="2009-10" db="EMBL/GenBank/DDBJ databases">
        <authorList>
            <person name="Shrivastava S."/>
            <person name="Brinkac L.B."/>
            <person name="Brown J.L."/>
            <person name="Bruce D.B."/>
            <person name="Detter C."/>
            <person name="Green L.D."/>
            <person name="Munk C.A."/>
            <person name="Rogers Y.C."/>
            <person name="Tapia R."/>
            <person name="Saunders E.S."/>
            <person name="Sims D.R."/>
            <person name="Smith L.A."/>
            <person name="Smith T.J."/>
            <person name="Sutton G."/>
            <person name="Brettin T."/>
        </authorList>
    </citation>
    <scope>NUCLEOTIDE SEQUENCE [LARGE SCALE GENOMIC DNA]</scope>
    <source>
        <strain evidence="5">D str. 1873</strain>
    </source>
</reference>
<sequence>MKAIILAAGMGTRLRPLTDNIPKSLVKVNGEPIIERQIKFLIEKGIKKIIIVVGYCKDKFKYLREKYNVKLIYNDKYNIYNNIYSMYLVKELLEDCYIIEADVYMVTNYFKNDLKRSTYFCGIKENFKSEWKVSFDDNDRIKKIQVGPGTDYIQSGISYWNKKDCNIIRQKLEEIIENEDFKNQYWDNIIINNMDKLNLYIEKINSDDWFEIDCIDDLKKAEFYIKNNS</sequence>